<evidence type="ECO:0000256" key="3">
    <source>
        <dbReference type="ARBA" id="ARBA00022490"/>
    </source>
</evidence>
<evidence type="ECO:0000313" key="8">
    <source>
        <dbReference type="EMBL" id="KNC99524.1"/>
    </source>
</evidence>
<keyword evidence="4" id="KW-0206">Cytoskeleton</keyword>
<evidence type="ECO:0000256" key="1">
    <source>
        <dbReference type="ARBA" id="ARBA00004138"/>
    </source>
</evidence>
<keyword evidence="9" id="KW-1185">Reference proteome</keyword>
<comment type="subcellular location">
    <subcellularLocation>
        <location evidence="1">Cell projection</location>
        <location evidence="1">Cilium</location>
    </subcellularLocation>
    <subcellularLocation>
        <location evidence="2">Cytoplasm</location>
        <location evidence="2">Cytoskeleton</location>
    </subcellularLocation>
</comment>
<dbReference type="STRING" id="645134.A0A0L0HEW1"/>
<protein>
    <recommendedName>
        <fullName evidence="7">SnoaL-like domain-containing protein</fullName>
    </recommendedName>
</protein>
<dbReference type="PANTHER" id="PTHR33865:SF3">
    <property type="entry name" value="PROTEIN FAM183B"/>
    <property type="match status" value="1"/>
</dbReference>
<dbReference type="SUPFAM" id="SSF54427">
    <property type="entry name" value="NTF2-like"/>
    <property type="match status" value="1"/>
</dbReference>
<dbReference type="GO" id="GO:0097546">
    <property type="term" value="C:ciliary base"/>
    <property type="evidence" value="ECO:0007669"/>
    <property type="project" value="TreeGrafter"/>
</dbReference>
<dbReference type="Gene3D" id="3.10.450.50">
    <property type="match status" value="1"/>
</dbReference>
<dbReference type="Pfam" id="PF13577">
    <property type="entry name" value="SnoaL_4"/>
    <property type="match status" value="1"/>
</dbReference>
<feature type="domain" description="SnoaL-like" evidence="7">
    <location>
        <begin position="6"/>
        <end position="139"/>
    </location>
</feature>
<dbReference type="PANTHER" id="PTHR33865">
    <property type="entry name" value="PROTEIN FAM183B"/>
    <property type="match status" value="1"/>
</dbReference>
<evidence type="ECO:0000256" key="6">
    <source>
        <dbReference type="ARBA" id="ARBA00034777"/>
    </source>
</evidence>
<accession>A0A0L0HEW1</accession>
<dbReference type="AlphaFoldDB" id="A0A0L0HEW1"/>
<dbReference type="InterPro" id="IPR032710">
    <property type="entry name" value="NTF2-like_dom_sf"/>
</dbReference>
<dbReference type="InterPro" id="IPR029214">
    <property type="entry name" value="CFAP144"/>
</dbReference>
<keyword evidence="5" id="KW-0966">Cell projection</keyword>
<gene>
    <name evidence="8" type="ORF">SPPG_04915</name>
</gene>
<evidence type="ECO:0000256" key="5">
    <source>
        <dbReference type="ARBA" id="ARBA00023273"/>
    </source>
</evidence>
<proteinExistence type="inferred from homology"/>
<reference evidence="8 9" key="1">
    <citation type="submission" date="2009-08" db="EMBL/GenBank/DDBJ databases">
        <title>The Genome Sequence of Spizellomyces punctatus strain DAOM BR117.</title>
        <authorList>
            <consortium name="The Broad Institute Genome Sequencing Platform"/>
            <person name="Russ C."/>
            <person name="Cuomo C."/>
            <person name="Shea T."/>
            <person name="Young S.K."/>
            <person name="Zeng Q."/>
            <person name="Koehrsen M."/>
            <person name="Haas B."/>
            <person name="Borodovsky M."/>
            <person name="Guigo R."/>
            <person name="Alvarado L."/>
            <person name="Berlin A."/>
            <person name="Bochicchio J."/>
            <person name="Borenstein D."/>
            <person name="Chapman S."/>
            <person name="Chen Z."/>
            <person name="Engels R."/>
            <person name="Freedman E."/>
            <person name="Gellesch M."/>
            <person name="Goldberg J."/>
            <person name="Griggs A."/>
            <person name="Gujja S."/>
            <person name="Heiman D."/>
            <person name="Hepburn T."/>
            <person name="Howarth C."/>
            <person name="Jen D."/>
            <person name="Larson L."/>
            <person name="Lewis B."/>
            <person name="Mehta T."/>
            <person name="Park D."/>
            <person name="Pearson M."/>
            <person name="Roberts A."/>
            <person name="Saif S."/>
            <person name="Shenoy N."/>
            <person name="Sisk P."/>
            <person name="Stolte C."/>
            <person name="Sykes S."/>
            <person name="Thomson T."/>
            <person name="Walk T."/>
            <person name="White J."/>
            <person name="Yandava C."/>
            <person name="Burger G."/>
            <person name="Gray M.W."/>
            <person name="Holland P.W.H."/>
            <person name="King N."/>
            <person name="Lang F.B.F."/>
            <person name="Roger A.J."/>
            <person name="Ruiz-Trillo I."/>
            <person name="Lander E."/>
            <person name="Nusbaum C."/>
        </authorList>
    </citation>
    <scope>NUCLEOTIDE SEQUENCE [LARGE SCALE GENOMIC DNA]</scope>
    <source>
        <strain evidence="8 9">DAOM BR117</strain>
    </source>
</reference>
<dbReference type="Pfam" id="PF14886">
    <property type="entry name" value="FAM183"/>
    <property type="match status" value="1"/>
</dbReference>
<evidence type="ECO:0000256" key="2">
    <source>
        <dbReference type="ARBA" id="ARBA00004245"/>
    </source>
</evidence>
<dbReference type="eggNOG" id="ENOG502S8ZE">
    <property type="taxonomic scope" value="Eukaryota"/>
</dbReference>
<organism evidence="8 9">
    <name type="scientific">Spizellomyces punctatus (strain DAOM BR117)</name>
    <dbReference type="NCBI Taxonomy" id="645134"/>
    <lineage>
        <taxon>Eukaryota</taxon>
        <taxon>Fungi</taxon>
        <taxon>Fungi incertae sedis</taxon>
        <taxon>Chytridiomycota</taxon>
        <taxon>Chytridiomycota incertae sedis</taxon>
        <taxon>Chytridiomycetes</taxon>
        <taxon>Spizellomycetales</taxon>
        <taxon>Spizellomycetaceae</taxon>
        <taxon>Spizellomyces</taxon>
    </lineage>
</organism>
<name>A0A0L0HEW1_SPIPD</name>
<keyword evidence="3" id="KW-0963">Cytoplasm</keyword>
<dbReference type="InterPro" id="IPR037401">
    <property type="entry name" value="SnoaL-like"/>
</dbReference>
<dbReference type="GeneID" id="27688340"/>
<dbReference type="Proteomes" id="UP000053201">
    <property type="component" value="Unassembled WGS sequence"/>
</dbReference>
<dbReference type="VEuPathDB" id="FungiDB:SPPG_04915"/>
<comment type="similarity">
    <text evidence="6">Belongs to the CFAP144 family.</text>
</comment>
<dbReference type="OrthoDB" id="2148716at2759"/>
<evidence type="ECO:0000256" key="4">
    <source>
        <dbReference type="ARBA" id="ARBA00023212"/>
    </source>
</evidence>
<dbReference type="RefSeq" id="XP_016607564.1">
    <property type="nucleotide sequence ID" value="XM_016753154.1"/>
</dbReference>
<evidence type="ECO:0000313" key="9">
    <source>
        <dbReference type="Proteomes" id="UP000053201"/>
    </source>
</evidence>
<dbReference type="EMBL" id="KQ257457">
    <property type="protein sequence ID" value="KNC99524.1"/>
    <property type="molecule type" value="Genomic_DNA"/>
</dbReference>
<dbReference type="InParanoid" id="A0A0L0HEW1"/>
<sequence>MASLQDLLDHHQITTAIHRYAHGLDANDSASLSSAFTEDATLDFTPAATRIGISFPVMPGLPTILAVMLPTIGPLDTSHTITNIQTDLHGDEGKLTCLIESEHYPGGEGPKAESVKHITLMNRYEATVVRVGNEWKMKNVLVYNLWAVGDTSNSLANPKDHVAAIHKLTINLLPKLSSFRTTILRQRETKQRGYKLTILRLLHTLRFLIASSHGSLERNLLMANISCHFGENVAIMINCQKPTDYHLEMPRRMSPSASAANFGSSVNPHISFMTAKGHPTGLVTSHVDAVFKETIRKFDRCTRPQERFIITPGLVKNIVLTENPQNSHVQERQREAVDAECNRYVQRCNRPPPAKYASPITSAQEYGWHSSPLLKENCPFAHHPRRKTQVTQLYGQAYTRTLRGASTFVTRTAR</sequence>
<dbReference type="GO" id="GO:0005856">
    <property type="term" value="C:cytoskeleton"/>
    <property type="evidence" value="ECO:0007669"/>
    <property type="project" value="UniProtKB-SubCell"/>
</dbReference>
<evidence type="ECO:0000259" key="7">
    <source>
        <dbReference type="Pfam" id="PF13577"/>
    </source>
</evidence>